<dbReference type="EMBL" id="SPHZ02000008">
    <property type="protein sequence ID" value="KAF0902425.1"/>
    <property type="molecule type" value="Genomic_DNA"/>
</dbReference>
<dbReference type="Proteomes" id="UP000479710">
    <property type="component" value="Unassembled WGS sequence"/>
</dbReference>
<evidence type="ECO:0000313" key="3">
    <source>
        <dbReference type="Proteomes" id="UP000479710"/>
    </source>
</evidence>
<name>A0A6G1CPA4_9ORYZ</name>
<accession>A0A6G1CPA4</accession>
<dbReference type="PANTHER" id="PTHR36480">
    <property type="entry name" value="OS06G0118900 PROTEIN-RELATED"/>
    <property type="match status" value="1"/>
</dbReference>
<evidence type="ECO:0000313" key="2">
    <source>
        <dbReference type="EMBL" id="KAF0902425.1"/>
    </source>
</evidence>
<reference evidence="2 3" key="1">
    <citation type="submission" date="2019-11" db="EMBL/GenBank/DDBJ databases">
        <title>Whole genome sequence of Oryza granulata.</title>
        <authorList>
            <person name="Li W."/>
        </authorList>
    </citation>
    <scope>NUCLEOTIDE SEQUENCE [LARGE SCALE GENOMIC DNA]</scope>
    <source>
        <strain evidence="3">cv. Menghai</strain>
        <tissue evidence="2">Leaf</tissue>
    </source>
</reference>
<keyword evidence="1" id="KW-0472">Membrane</keyword>
<keyword evidence="3" id="KW-1185">Reference proteome</keyword>
<keyword evidence="1" id="KW-0812">Transmembrane</keyword>
<organism evidence="2 3">
    <name type="scientific">Oryza meyeriana var. granulata</name>
    <dbReference type="NCBI Taxonomy" id="110450"/>
    <lineage>
        <taxon>Eukaryota</taxon>
        <taxon>Viridiplantae</taxon>
        <taxon>Streptophyta</taxon>
        <taxon>Embryophyta</taxon>
        <taxon>Tracheophyta</taxon>
        <taxon>Spermatophyta</taxon>
        <taxon>Magnoliopsida</taxon>
        <taxon>Liliopsida</taxon>
        <taxon>Poales</taxon>
        <taxon>Poaceae</taxon>
        <taxon>BOP clade</taxon>
        <taxon>Oryzoideae</taxon>
        <taxon>Oryzeae</taxon>
        <taxon>Oryzinae</taxon>
        <taxon>Oryza</taxon>
        <taxon>Oryza meyeriana</taxon>
    </lineage>
</organism>
<dbReference type="PANTHER" id="PTHR36480:SF10">
    <property type="entry name" value="LATE EMBRYOGENESIS ABUNDANT PROTEIN LEA-2 SUBGROUP DOMAIN-CONTAINING PROTEIN"/>
    <property type="match status" value="1"/>
</dbReference>
<evidence type="ECO:0008006" key="4">
    <source>
        <dbReference type="Google" id="ProtNLM"/>
    </source>
</evidence>
<feature type="transmembrane region" description="Helical" evidence="1">
    <location>
        <begin position="26"/>
        <end position="47"/>
    </location>
</feature>
<protein>
    <recommendedName>
        <fullName evidence="4">Late embryogenesis abundant protein LEA-2 subgroup domain-containing protein</fullName>
    </recommendedName>
</protein>
<proteinExistence type="predicted"/>
<comment type="caution">
    <text evidence="2">The sequence shown here is derived from an EMBL/GenBank/DDBJ whole genome shotgun (WGS) entry which is preliminary data.</text>
</comment>
<dbReference type="AlphaFoldDB" id="A0A6G1CPA4"/>
<keyword evidence="1" id="KW-1133">Transmembrane helix</keyword>
<dbReference type="OrthoDB" id="10356572at2759"/>
<sequence>MHNEKKETETEEEEETFRWLDLVRCAAAAVVALLAVGVLVWAILVVLRPDELAIKVTHGSVLVRLPPPKMMFTFQLEADNPSGRASMSFTNISIAVSSGNESIATLFNTDDIKEVPPGMLLGLNSVQSTKDPTAEIGDYFVERLSRGETMDVTLRVQGELTTKLVTLNGDGPVHNSRANVIYTCLNIKLGVDKSLNYADDVSCTRKY</sequence>
<evidence type="ECO:0000256" key="1">
    <source>
        <dbReference type="SAM" id="Phobius"/>
    </source>
</evidence>
<gene>
    <name evidence="2" type="ORF">E2562_016260</name>
</gene>